<keyword evidence="2" id="KW-1185">Reference proteome</keyword>
<evidence type="ECO:0008006" key="3">
    <source>
        <dbReference type="Google" id="ProtNLM"/>
    </source>
</evidence>
<dbReference type="OrthoDB" id="4704294at2"/>
<name>A0A4V2PIR3_PSEEN</name>
<protein>
    <recommendedName>
        <fullName evidence="3">AhpD family alkylhydroperoxidase</fullName>
    </recommendedName>
</protein>
<sequence length="164" mass="17419">MPRITPVPADPDGNPVTNSVLARVLGRRPDIAQAFGSLDAAIRFHGRLPGSLKEAVRRATAGQVGCAYCASLDAGAPPRESSDADRRESLAVGFAQFVAQDPAGISDAQFDVLREEFDEEEILELVAFVCFVGVAGQMFGAVMGLEEAPPEEAAAYQRMVARRG</sequence>
<dbReference type="AlphaFoldDB" id="A0A4V2PIR3"/>
<dbReference type="PANTHER" id="PTHR34846:SF5">
    <property type="entry name" value="CARBOXYMUCONOLACTONE DECARBOXYLASE-LIKE DOMAIN-CONTAINING PROTEIN"/>
    <property type="match status" value="1"/>
</dbReference>
<evidence type="ECO:0000313" key="2">
    <source>
        <dbReference type="Proteomes" id="UP000295560"/>
    </source>
</evidence>
<accession>A0A4V2PIR3</accession>
<evidence type="ECO:0000313" key="1">
    <source>
        <dbReference type="EMBL" id="TCK25696.1"/>
    </source>
</evidence>
<comment type="caution">
    <text evidence="1">The sequence shown here is derived from an EMBL/GenBank/DDBJ whole genome shotgun (WGS) entry which is preliminary data.</text>
</comment>
<dbReference type="Gene3D" id="1.20.1290.10">
    <property type="entry name" value="AhpD-like"/>
    <property type="match status" value="1"/>
</dbReference>
<dbReference type="Proteomes" id="UP000295560">
    <property type="component" value="Unassembled WGS sequence"/>
</dbReference>
<dbReference type="EMBL" id="SMFZ01000001">
    <property type="protein sequence ID" value="TCK25696.1"/>
    <property type="molecule type" value="Genomic_DNA"/>
</dbReference>
<proteinExistence type="predicted"/>
<reference evidence="1 2" key="1">
    <citation type="submission" date="2019-03" db="EMBL/GenBank/DDBJ databases">
        <title>Sequencing the genomes of 1000 actinobacteria strains.</title>
        <authorList>
            <person name="Klenk H.-P."/>
        </authorList>
    </citation>
    <scope>NUCLEOTIDE SEQUENCE [LARGE SCALE GENOMIC DNA]</scope>
    <source>
        <strain evidence="1 2">DSM 44969</strain>
    </source>
</reference>
<gene>
    <name evidence="1" type="ORF">EV378_1514</name>
</gene>
<dbReference type="PANTHER" id="PTHR34846">
    <property type="entry name" value="4-CARBOXYMUCONOLACTONE DECARBOXYLASE FAMILY PROTEIN (AFU_ORTHOLOGUE AFUA_6G11590)"/>
    <property type="match status" value="1"/>
</dbReference>
<dbReference type="InterPro" id="IPR029032">
    <property type="entry name" value="AhpD-like"/>
</dbReference>
<dbReference type="RefSeq" id="WP_132422115.1">
    <property type="nucleotide sequence ID" value="NZ_SMFZ01000001.1"/>
</dbReference>
<dbReference type="SUPFAM" id="SSF69118">
    <property type="entry name" value="AhpD-like"/>
    <property type="match status" value="1"/>
</dbReference>
<organism evidence="1 2">
    <name type="scientific">Pseudonocardia endophytica</name>
    <dbReference type="NCBI Taxonomy" id="401976"/>
    <lineage>
        <taxon>Bacteria</taxon>
        <taxon>Bacillati</taxon>
        <taxon>Actinomycetota</taxon>
        <taxon>Actinomycetes</taxon>
        <taxon>Pseudonocardiales</taxon>
        <taxon>Pseudonocardiaceae</taxon>
        <taxon>Pseudonocardia</taxon>
    </lineage>
</organism>